<evidence type="ECO:0008006" key="3">
    <source>
        <dbReference type="Google" id="ProtNLM"/>
    </source>
</evidence>
<dbReference type="Pfam" id="PF21863">
    <property type="entry name" value="HTH_67"/>
    <property type="match status" value="1"/>
</dbReference>
<reference evidence="1 2" key="1">
    <citation type="submission" date="2024-06" db="EMBL/GenBank/DDBJ databases">
        <authorList>
            <person name="Lee S.D."/>
        </authorList>
    </citation>
    <scope>NUCLEOTIDE SEQUENCE [LARGE SCALE GENOMIC DNA]</scope>
    <source>
        <strain evidence="1 2">N1-10</strain>
    </source>
</reference>
<dbReference type="Proteomes" id="UP001592581">
    <property type="component" value="Unassembled WGS sequence"/>
</dbReference>
<dbReference type="EMBL" id="JBEUKS010000006">
    <property type="protein sequence ID" value="MFC1440512.1"/>
    <property type="molecule type" value="Genomic_DNA"/>
</dbReference>
<dbReference type="RefSeq" id="WP_380565987.1">
    <property type="nucleotide sequence ID" value="NZ_JBEUKS010000006.1"/>
</dbReference>
<accession>A0ABV6XRD9</accession>
<proteinExistence type="predicted"/>
<sequence length="289" mass="30731">MRPLDLRIARAMRDLLEPYHLAVVFAPAALAVFKEAGLDRPWSPYFAGRVAPLGEVSTSVVDAVFYHFDPALTGLELGHIRAADAEKLLALRLEAVDAGLRAAFDPDLLASPQLAEAAELAVEAAAACAAAPYGRPLGAANAALPVPDQPHLALWQAATTLREWRGDGHNTALLAAELDGVEALTSIVATGSERRRSLQPRRGWDDAAWQAGIDRLVGRGLLTAEGGLTPAGAELREQVESMTDRLAAAPWRALGPERCRRLHALAAPLSARVAESMGLRMPVGDFPEA</sequence>
<comment type="caution">
    <text evidence="1">The sequence shown here is derived from an EMBL/GenBank/DDBJ whole genome shotgun (WGS) entry which is preliminary data.</text>
</comment>
<protein>
    <recommendedName>
        <fullName evidence="3">SalK</fullName>
    </recommendedName>
</protein>
<name>A0ABV6XRD9_9ACTN</name>
<evidence type="ECO:0000313" key="1">
    <source>
        <dbReference type="EMBL" id="MFC1440512.1"/>
    </source>
</evidence>
<evidence type="ECO:0000313" key="2">
    <source>
        <dbReference type="Proteomes" id="UP001592581"/>
    </source>
</evidence>
<organism evidence="1 2">
    <name type="scientific">Streptacidiphilus jeojiensis</name>
    <dbReference type="NCBI Taxonomy" id="3229225"/>
    <lineage>
        <taxon>Bacteria</taxon>
        <taxon>Bacillati</taxon>
        <taxon>Actinomycetota</taxon>
        <taxon>Actinomycetes</taxon>
        <taxon>Kitasatosporales</taxon>
        <taxon>Streptomycetaceae</taxon>
        <taxon>Streptacidiphilus</taxon>
    </lineage>
</organism>
<gene>
    <name evidence="1" type="ORF">ABUW04_19840</name>
</gene>
<dbReference type="NCBIfam" id="NF047719">
    <property type="entry name" value="SCO6745_fam_HTH"/>
    <property type="match status" value="1"/>
</dbReference>
<keyword evidence="2" id="KW-1185">Reference proteome</keyword>
<dbReference type="InterPro" id="IPR054058">
    <property type="entry name" value="HTH_67"/>
</dbReference>